<organism evidence="1 2">
    <name type="scientific">Mesorhizobium alhagi CCNWXJ12-2</name>
    <dbReference type="NCBI Taxonomy" id="1107882"/>
    <lineage>
        <taxon>Bacteria</taxon>
        <taxon>Pseudomonadati</taxon>
        <taxon>Pseudomonadota</taxon>
        <taxon>Alphaproteobacteria</taxon>
        <taxon>Hyphomicrobiales</taxon>
        <taxon>Phyllobacteriaceae</taxon>
        <taxon>Allomesorhizobium</taxon>
    </lineage>
</organism>
<dbReference type="EMBL" id="AHAM01000262">
    <property type="protein sequence ID" value="EHK53635.1"/>
    <property type="molecule type" value="Genomic_DNA"/>
</dbReference>
<gene>
    <name evidence="1" type="ORF">MAXJ12_29380</name>
</gene>
<accession>H0I089</accession>
<keyword evidence="2" id="KW-1185">Reference proteome</keyword>
<dbReference type="AlphaFoldDB" id="H0I089"/>
<reference evidence="1 2" key="1">
    <citation type="journal article" date="2012" name="J. Bacteriol.">
        <title>Draft Genome Sequence of Mesorhizobium alhagi CCNWXJ12-2T, a Novel Salt-Resistant Species Isolated from the Desert of Northwestern China.</title>
        <authorList>
            <person name="Zhou M."/>
            <person name="Chen W."/>
            <person name="Chen H."/>
            <person name="Wei G."/>
        </authorList>
    </citation>
    <scope>NUCLEOTIDE SEQUENCE [LARGE SCALE GENOMIC DNA]</scope>
    <source>
        <strain evidence="1 2">CCNWXJ12-2</strain>
    </source>
</reference>
<evidence type="ECO:0000313" key="1">
    <source>
        <dbReference type="EMBL" id="EHK53635.1"/>
    </source>
</evidence>
<evidence type="ECO:0000313" key="2">
    <source>
        <dbReference type="Proteomes" id="UP000003250"/>
    </source>
</evidence>
<name>H0I089_9HYPH</name>
<sequence length="163" mass="18220">MPKPQKRDRAYFERRLRNEFPAIYADFLAGKFGTINAAAKAAGLIKSPSGLEALQRAWKRASPTERKQFIAGLRSAAGKPSPVAARPRPAVTPDRYVLDWAKKRILEIMAKQGLSETDVMRELGPEPSNTSLWRAIGSKRGPTRIAPELARALEKWLDKNRNV</sequence>
<proteinExistence type="predicted"/>
<dbReference type="Proteomes" id="UP000003250">
    <property type="component" value="Unassembled WGS sequence"/>
</dbReference>
<protein>
    <submittedName>
        <fullName evidence="1">Uncharacterized protein</fullName>
    </submittedName>
</protein>